<evidence type="ECO:0000313" key="7">
    <source>
        <dbReference type="EMBL" id="MBB1117908.1"/>
    </source>
</evidence>
<dbReference type="GO" id="GO:0003677">
    <property type="term" value="F:DNA binding"/>
    <property type="evidence" value="ECO:0007669"/>
    <property type="project" value="UniProtKB-KW"/>
</dbReference>
<dbReference type="Gene3D" id="1.10.1240.10">
    <property type="entry name" value="Methionine synthase domain"/>
    <property type="match status" value="1"/>
</dbReference>
<keyword evidence="3" id="KW-0804">Transcription</keyword>
<feature type="region of interest" description="Disordered" evidence="4">
    <location>
        <begin position="294"/>
        <end position="318"/>
    </location>
</feature>
<evidence type="ECO:0000256" key="1">
    <source>
        <dbReference type="ARBA" id="ARBA00023015"/>
    </source>
</evidence>
<accession>A0A7W3V1S7</accession>
<dbReference type="Pfam" id="PF02310">
    <property type="entry name" value="B12-binding"/>
    <property type="match status" value="1"/>
</dbReference>
<dbReference type="InterPro" id="IPR036724">
    <property type="entry name" value="Cobalamin-bd_sf"/>
</dbReference>
<feature type="compositionally biased region" description="Pro residues" evidence="4">
    <location>
        <begin position="306"/>
        <end position="318"/>
    </location>
</feature>
<evidence type="ECO:0000313" key="8">
    <source>
        <dbReference type="Proteomes" id="UP000550609"/>
    </source>
</evidence>
<protein>
    <submittedName>
        <fullName evidence="7">Cobalamin B12-binding domain-containing protein</fullName>
    </submittedName>
</protein>
<dbReference type="SUPFAM" id="SSF46955">
    <property type="entry name" value="Putative DNA-binding domain"/>
    <property type="match status" value="1"/>
</dbReference>
<dbReference type="Pfam" id="PF02607">
    <property type="entry name" value="B12-binding_2"/>
    <property type="match status" value="1"/>
</dbReference>
<dbReference type="PROSITE" id="PS50937">
    <property type="entry name" value="HTH_MERR_2"/>
    <property type="match status" value="1"/>
</dbReference>
<dbReference type="EMBL" id="JACIUV010000005">
    <property type="protein sequence ID" value="MBB1117908.1"/>
    <property type="molecule type" value="Genomic_DNA"/>
</dbReference>
<dbReference type="InterPro" id="IPR000551">
    <property type="entry name" value="MerR-type_HTH_dom"/>
</dbReference>
<dbReference type="GO" id="GO:0031419">
    <property type="term" value="F:cobalamin binding"/>
    <property type="evidence" value="ECO:0007669"/>
    <property type="project" value="InterPro"/>
</dbReference>
<dbReference type="PROSITE" id="PS51332">
    <property type="entry name" value="B12_BINDING"/>
    <property type="match status" value="1"/>
</dbReference>
<dbReference type="Gene3D" id="3.40.50.280">
    <property type="entry name" value="Cobalamin-binding domain"/>
    <property type="match status" value="1"/>
</dbReference>
<dbReference type="Proteomes" id="UP000550609">
    <property type="component" value="Unassembled WGS sequence"/>
</dbReference>
<dbReference type="Gene3D" id="1.10.1660.10">
    <property type="match status" value="1"/>
</dbReference>
<dbReference type="SUPFAM" id="SSF52242">
    <property type="entry name" value="Cobalamin (vitamin B12)-binding domain"/>
    <property type="match status" value="1"/>
</dbReference>
<dbReference type="Pfam" id="PF13411">
    <property type="entry name" value="MerR_1"/>
    <property type="match status" value="1"/>
</dbReference>
<reference evidence="7 8" key="1">
    <citation type="submission" date="2020-08" db="EMBL/GenBank/DDBJ databases">
        <title>Stenotrophomonas sp. W1S232.</title>
        <authorList>
            <person name="Deng Y."/>
        </authorList>
    </citation>
    <scope>NUCLEOTIDE SEQUENCE [LARGE SCALE GENOMIC DNA]</scope>
    <source>
        <strain evidence="7 8">W1S232</strain>
    </source>
</reference>
<proteinExistence type="predicted"/>
<dbReference type="InterPro" id="IPR036594">
    <property type="entry name" value="Meth_synthase_dom"/>
</dbReference>
<dbReference type="CDD" id="cd02065">
    <property type="entry name" value="B12-binding_like"/>
    <property type="match status" value="1"/>
</dbReference>
<keyword evidence="1" id="KW-0805">Transcription regulation</keyword>
<dbReference type="SMART" id="SM00422">
    <property type="entry name" value="HTH_MERR"/>
    <property type="match status" value="1"/>
</dbReference>
<evidence type="ECO:0000256" key="2">
    <source>
        <dbReference type="ARBA" id="ARBA00023125"/>
    </source>
</evidence>
<dbReference type="AlphaFoldDB" id="A0A7W3V1S7"/>
<dbReference type="InterPro" id="IPR003759">
    <property type="entry name" value="Cbl-bd_cap"/>
</dbReference>
<comment type="caution">
    <text evidence="7">The sequence shown here is derived from an EMBL/GenBank/DDBJ whole genome shotgun (WGS) entry which is preliminary data.</text>
</comment>
<evidence type="ECO:0000256" key="4">
    <source>
        <dbReference type="SAM" id="MobiDB-lite"/>
    </source>
</evidence>
<dbReference type="InterPro" id="IPR006158">
    <property type="entry name" value="Cobalamin-bd"/>
</dbReference>
<dbReference type="InterPro" id="IPR047057">
    <property type="entry name" value="MerR_fam"/>
</dbReference>
<name>A0A7W3V1S7_9GAMM</name>
<feature type="domain" description="B12-binding" evidence="6">
    <location>
        <begin position="173"/>
        <end position="304"/>
    </location>
</feature>
<organism evidence="7 8">
    <name type="scientific">Stenotrophomonas koreensis</name>
    <dbReference type="NCBI Taxonomy" id="266128"/>
    <lineage>
        <taxon>Bacteria</taxon>
        <taxon>Pseudomonadati</taxon>
        <taxon>Pseudomonadota</taxon>
        <taxon>Gammaproteobacteria</taxon>
        <taxon>Lysobacterales</taxon>
        <taxon>Lysobacteraceae</taxon>
        <taxon>Stenotrophomonas</taxon>
    </lineage>
</organism>
<evidence type="ECO:0000259" key="6">
    <source>
        <dbReference type="PROSITE" id="PS51332"/>
    </source>
</evidence>
<evidence type="ECO:0000259" key="5">
    <source>
        <dbReference type="PROSITE" id="PS50937"/>
    </source>
</evidence>
<dbReference type="GO" id="GO:0003700">
    <property type="term" value="F:DNA-binding transcription factor activity"/>
    <property type="evidence" value="ECO:0007669"/>
    <property type="project" value="InterPro"/>
</dbReference>
<dbReference type="PANTHER" id="PTHR30204:SF67">
    <property type="entry name" value="HTH-TYPE TRANSCRIPTIONAL REGULATOR MLRA-RELATED"/>
    <property type="match status" value="1"/>
</dbReference>
<dbReference type="InterPro" id="IPR009061">
    <property type="entry name" value="DNA-bd_dom_put_sf"/>
</dbReference>
<dbReference type="PANTHER" id="PTHR30204">
    <property type="entry name" value="REDOX-CYCLING DRUG-SENSING TRANSCRIPTIONAL ACTIVATOR SOXR"/>
    <property type="match status" value="1"/>
</dbReference>
<evidence type="ECO:0000256" key="3">
    <source>
        <dbReference type="ARBA" id="ARBA00023163"/>
    </source>
</evidence>
<dbReference type="RefSeq" id="WP_182622849.1">
    <property type="nucleotide sequence ID" value="NZ_JACIUV010000005.1"/>
</dbReference>
<feature type="domain" description="HTH merR-type" evidence="5">
    <location>
        <begin position="3"/>
        <end position="72"/>
    </location>
</feature>
<dbReference type="GO" id="GO:0046872">
    <property type="term" value="F:metal ion binding"/>
    <property type="evidence" value="ECO:0007669"/>
    <property type="project" value="InterPro"/>
</dbReference>
<keyword evidence="2" id="KW-0238">DNA-binding</keyword>
<gene>
    <name evidence="7" type="ORF">H4O09_12685</name>
</gene>
<sequence>MGLYPVKATAALTGLSAGTLRAWERRHAAVIPHRDAQGRRQYDEAMLERLALLHRLTDRGHPISRLAPLSDAALIELLEQGAQRGFGAASAVPGRMLAAVAEYRVDRFDRELATAIASMPLGVLLERVVQPLLREVGQRWVDGRMAIAQERLVSSLLRARLLSLLSQHPRERPPQVLFATLPGEQHELGLIGAALQAHDAGLPVMYLGTELPARELAEVANQLGARALALSSVYPGAAAAALEGLRELDRLLAPGVPVWLGGANARYLGEELGLARISVVNDARQLDRLAARLKRPARTPGRTPSVPGPLPPPPRGLE</sequence>